<evidence type="ECO:0000313" key="3">
    <source>
        <dbReference type="Proteomes" id="UP000012073"/>
    </source>
</evidence>
<dbReference type="Gramene" id="CDF36874">
    <property type="protein sequence ID" value="CDF36874"/>
    <property type="gene ID" value="CHC_T00005532001"/>
</dbReference>
<accession>R7QFL7</accession>
<dbReference type="Proteomes" id="UP000012073">
    <property type="component" value="Unassembled WGS sequence"/>
</dbReference>
<evidence type="ECO:0000256" key="1">
    <source>
        <dbReference type="SAM" id="MobiDB-lite"/>
    </source>
</evidence>
<organism evidence="2 3">
    <name type="scientific">Chondrus crispus</name>
    <name type="common">Carrageen Irish moss</name>
    <name type="synonym">Polymorpha crispa</name>
    <dbReference type="NCBI Taxonomy" id="2769"/>
    <lineage>
        <taxon>Eukaryota</taxon>
        <taxon>Rhodophyta</taxon>
        <taxon>Florideophyceae</taxon>
        <taxon>Rhodymeniophycidae</taxon>
        <taxon>Gigartinales</taxon>
        <taxon>Gigartinaceae</taxon>
        <taxon>Chondrus</taxon>
    </lineage>
</organism>
<name>R7QFL7_CHOCR</name>
<feature type="region of interest" description="Disordered" evidence="1">
    <location>
        <begin position="279"/>
        <end position="298"/>
    </location>
</feature>
<dbReference type="EMBL" id="HG001807">
    <property type="protein sequence ID" value="CDF36874.1"/>
    <property type="molecule type" value="Genomic_DNA"/>
</dbReference>
<evidence type="ECO:0000313" key="2">
    <source>
        <dbReference type="EMBL" id="CDF36874.1"/>
    </source>
</evidence>
<dbReference type="AlphaFoldDB" id="R7QFL7"/>
<sequence>MCFNNSSGGSRFFRHITMSSSAQPRPRSPSRPIAVMSSPAHITLSSTTSLEQLLRLVATPSISSSVSLIVRQTLSRRVRIIHPYHLPLAPVDESLASRVSALENQVAALSARVQAARENGLSSLQTSVSRRVKATCAPASPDVTPVVVATPPHQKLAADAAGSHHAVVNRVHELEKAANSTRKRAASVREVLRIISNNVDIDDDVSQTIADDWTLTFADLDKNRPRKRFAAANSPLRSEGRPEASPVHIAGGRTKVFLPMSPHVTPRSKMRKKLLRSTRREFRQPSFSSPLPRGNVEPSSSYGVGFCRRWLFAALLKVMISFIMEQSVTLKEKLMSSSVAQ</sequence>
<keyword evidence="3" id="KW-1185">Reference proteome</keyword>
<dbReference type="GeneID" id="17324452"/>
<reference evidence="3" key="1">
    <citation type="journal article" date="2013" name="Proc. Natl. Acad. Sci. U.S.A.">
        <title>Genome structure and metabolic features in the red seaweed Chondrus crispus shed light on evolution of the Archaeplastida.</title>
        <authorList>
            <person name="Collen J."/>
            <person name="Porcel B."/>
            <person name="Carre W."/>
            <person name="Ball S.G."/>
            <person name="Chaparro C."/>
            <person name="Tonon T."/>
            <person name="Barbeyron T."/>
            <person name="Michel G."/>
            <person name="Noel B."/>
            <person name="Valentin K."/>
            <person name="Elias M."/>
            <person name="Artiguenave F."/>
            <person name="Arun A."/>
            <person name="Aury J.M."/>
            <person name="Barbosa-Neto J.F."/>
            <person name="Bothwell J.H."/>
            <person name="Bouget F.Y."/>
            <person name="Brillet L."/>
            <person name="Cabello-Hurtado F."/>
            <person name="Capella-Gutierrez S."/>
            <person name="Charrier B."/>
            <person name="Cladiere L."/>
            <person name="Cock J.M."/>
            <person name="Coelho S.M."/>
            <person name="Colleoni C."/>
            <person name="Czjzek M."/>
            <person name="Da Silva C."/>
            <person name="Delage L."/>
            <person name="Denoeud F."/>
            <person name="Deschamps P."/>
            <person name="Dittami S.M."/>
            <person name="Gabaldon T."/>
            <person name="Gachon C.M."/>
            <person name="Groisillier A."/>
            <person name="Herve C."/>
            <person name="Jabbari K."/>
            <person name="Katinka M."/>
            <person name="Kloareg B."/>
            <person name="Kowalczyk N."/>
            <person name="Labadie K."/>
            <person name="Leblanc C."/>
            <person name="Lopez P.J."/>
            <person name="McLachlan D.H."/>
            <person name="Meslet-Cladiere L."/>
            <person name="Moustafa A."/>
            <person name="Nehr Z."/>
            <person name="Nyvall Collen P."/>
            <person name="Panaud O."/>
            <person name="Partensky F."/>
            <person name="Poulain J."/>
            <person name="Rensing S.A."/>
            <person name="Rousvoal S."/>
            <person name="Samson G."/>
            <person name="Symeonidi A."/>
            <person name="Weissenbach J."/>
            <person name="Zambounis A."/>
            <person name="Wincker P."/>
            <person name="Boyen C."/>
        </authorList>
    </citation>
    <scope>NUCLEOTIDE SEQUENCE [LARGE SCALE GENOMIC DNA]</scope>
    <source>
        <strain evidence="3">cv. Stackhouse</strain>
    </source>
</reference>
<dbReference type="KEGG" id="ccp:CHC_T00005532001"/>
<gene>
    <name evidence="2" type="ORF">CHC_T00005532001</name>
</gene>
<protein>
    <submittedName>
        <fullName evidence="2">Uncharacterized protein</fullName>
    </submittedName>
</protein>
<proteinExistence type="predicted"/>
<dbReference type="RefSeq" id="XP_005716693.1">
    <property type="nucleotide sequence ID" value="XM_005716636.1"/>
</dbReference>